<dbReference type="Proteomes" id="UP000799770">
    <property type="component" value="Unassembled WGS sequence"/>
</dbReference>
<accession>A0A6A5YNY7</accession>
<dbReference type="AlphaFoldDB" id="A0A6A5YNY7"/>
<evidence type="ECO:0000313" key="2">
    <source>
        <dbReference type="Proteomes" id="UP000799770"/>
    </source>
</evidence>
<organism evidence="1 2">
    <name type="scientific">Lophiotrema nucula</name>
    <dbReference type="NCBI Taxonomy" id="690887"/>
    <lineage>
        <taxon>Eukaryota</taxon>
        <taxon>Fungi</taxon>
        <taxon>Dikarya</taxon>
        <taxon>Ascomycota</taxon>
        <taxon>Pezizomycotina</taxon>
        <taxon>Dothideomycetes</taxon>
        <taxon>Pleosporomycetidae</taxon>
        <taxon>Pleosporales</taxon>
        <taxon>Lophiotremataceae</taxon>
        <taxon>Lophiotrema</taxon>
    </lineage>
</organism>
<keyword evidence="2" id="KW-1185">Reference proteome</keyword>
<sequence>MAACFLDLPKEIRLMIYERLPRTIRHTTLTVHEGISATLIQPTTPTSILATCRQINDEAQGIVKNTVDKWVLSSGIKVITISSTLSNAVLEHVLLLAWTVASHWNLTMEGDKDTALPSALNQATPSIGISLDEALIQRHSGFDNERFYMPWLSEEQQRGVAEAYATNKSSVVGFIERAARVFVLHKIRRVQGAPSQAPIIQIVCRSPLSFDDKEENTTSRSGNVRLHPRHDGNYAAFYLCCDFQYLAQELGDGARIGMAGWLETTSGVDTAEGPKSYPLGGARRGNSSHSSLILDGLPQMDINDWENSWLR</sequence>
<proteinExistence type="predicted"/>
<protein>
    <recommendedName>
        <fullName evidence="3">F-box domain-containing protein</fullName>
    </recommendedName>
</protein>
<gene>
    <name evidence="1" type="ORF">BDV96DRAFT_586671</name>
</gene>
<reference evidence="1" key="1">
    <citation type="journal article" date="2020" name="Stud. Mycol.">
        <title>101 Dothideomycetes genomes: a test case for predicting lifestyles and emergence of pathogens.</title>
        <authorList>
            <person name="Haridas S."/>
            <person name="Albert R."/>
            <person name="Binder M."/>
            <person name="Bloem J."/>
            <person name="Labutti K."/>
            <person name="Salamov A."/>
            <person name="Andreopoulos B."/>
            <person name="Baker S."/>
            <person name="Barry K."/>
            <person name="Bills G."/>
            <person name="Bluhm B."/>
            <person name="Cannon C."/>
            <person name="Castanera R."/>
            <person name="Culley D."/>
            <person name="Daum C."/>
            <person name="Ezra D."/>
            <person name="Gonzalez J."/>
            <person name="Henrissat B."/>
            <person name="Kuo A."/>
            <person name="Liang C."/>
            <person name="Lipzen A."/>
            <person name="Lutzoni F."/>
            <person name="Magnuson J."/>
            <person name="Mondo S."/>
            <person name="Nolan M."/>
            <person name="Ohm R."/>
            <person name="Pangilinan J."/>
            <person name="Park H.-J."/>
            <person name="Ramirez L."/>
            <person name="Alfaro M."/>
            <person name="Sun H."/>
            <person name="Tritt A."/>
            <person name="Yoshinaga Y."/>
            <person name="Zwiers L.-H."/>
            <person name="Turgeon B."/>
            <person name="Goodwin S."/>
            <person name="Spatafora J."/>
            <person name="Crous P."/>
            <person name="Grigoriev I."/>
        </authorList>
    </citation>
    <scope>NUCLEOTIDE SEQUENCE</scope>
    <source>
        <strain evidence="1">CBS 627.86</strain>
    </source>
</reference>
<name>A0A6A5YNY7_9PLEO</name>
<evidence type="ECO:0000313" key="1">
    <source>
        <dbReference type="EMBL" id="KAF2108792.1"/>
    </source>
</evidence>
<dbReference type="EMBL" id="ML977345">
    <property type="protein sequence ID" value="KAF2108792.1"/>
    <property type="molecule type" value="Genomic_DNA"/>
</dbReference>
<dbReference type="OrthoDB" id="5314997at2759"/>
<evidence type="ECO:0008006" key="3">
    <source>
        <dbReference type="Google" id="ProtNLM"/>
    </source>
</evidence>